<dbReference type="InterPro" id="IPR027417">
    <property type="entry name" value="P-loop_NTPase"/>
</dbReference>
<dbReference type="SUPFAM" id="SSF52540">
    <property type="entry name" value="P-loop containing nucleoside triphosphate hydrolases"/>
    <property type="match status" value="1"/>
</dbReference>
<protein>
    <recommendedName>
        <fullName evidence="3">G domain-containing protein</fullName>
    </recommendedName>
</protein>
<dbReference type="GO" id="GO:0006955">
    <property type="term" value="P:immune response"/>
    <property type="evidence" value="ECO:0007669"/>
    <property type="project" value="TreeGrafter"/>
</dbReference>
<evidence type="ECO:0000313" key="2">
    <source>
        <dbReference type="Proteomes" id="UP001501920"/>
    </source>
</evidence>
<dbReference type="Gene3D" id="3.40.50.300">
    <property type="entry name" value="P-loop containing nucleotide triphosphate hydrolases"/>
    <property type="match status" value="1"/>
</dbReference>
<reference evidence="1" key="2">
    <citation type="submission" date="2025-08" db="UniProtKB">
        <authorList>
            <consortium name="Ensembl"/>
        </authorList>
    </citation>
    <scope>IDENTIFICATION</scope>
</reference>
<dbReference type="PANTHER" id="PTHR14241">
    <property type="entry name" value="INTERFERON-INDUCED PROTEIN 44"/>
    <property type="match status" value="1"/>
</dbReference>
<accession>A0A3B4DGF4</accession>
<evidence type="ECO:0008006" key="3">
    <source>
        <dbReference type="Google" id="ProtNLM"/>
    </source>
</evidence>
<dbReference type="AlphaFoldDB" id="A0A3B4DGF4"/>
<evidence type="ECO:0000313" key="1">
    <source>
        <dbReference type="Ensembl" id="ENSPNAP00000021989.2"/>
    </source>
</evidence>
<name>A0A3B4DGF4_PYGNA</name>
<reference evidence="1" key="3">
    <citation type="submission" date="2025-09" db="UniProtKB">
        <authorList>
            <consortium name="Ensembl"/>
        </authorList>
    </citation>
    <scope>IDENTIFICATION</scope>
</reference>
<organism evidence="1 2">
    <name type="scientific">Pygocentrus nattereri</name>
    <name type="common">Red-bellied piranha</name>
    <dbReference type="NCBI Taxonomy" id="42514"/>
    <lineage>
        <taxon>Eukaryota</taxon>
        <taxon>Metazoa</taxon>
        <taxon>Chordata</taxon>
        <taxon>Craniata</taxon>
        <taxon>Vertebrata</taxon>
        <taxon>Euteleostomi</taxon>
        <taxon>Actinopterygii</taxon>
        <taxon>Neopterygii</taxon>
        <taxon>Teleostei</taxon>
        <taxon>Ostariophysi</taxon>
        <taxon>Characiformes</taxon>
        <taxon>Characoidei</taxon>
        <taxon>Pygocentrus</taxon>
    </lineage>
</organism>
<proteinExistence type="predicted"/>
<keyword evidence="2" id="KW-1185">Reference proteome</keyword>
<dbReference type="PANTHER" id="PTHR14241:SF1">
    <property type="entry name" value="INTERFERON-INDUCED PROTEIN 44-RELATED"/>
    <property type="match status" value="1"/>
</dbReference>
<dbReference type="Ensembl" id="ENSPNAT00000033826.2">
    <property type="protein sequence ID" value="ENSPNAP00000021989.2"/>
    <property type="gene ID" value="ENSPNAG00000037590.1"/>
</dbReference>
<sequence length="274" mass="30842">LLTVTIRSLICGTKMVTTLKHYKTCNDDVSELRFLLHGQIGAGKSSIINTIKSIFENRQFVSCLAATTSGTSYTLDYQKYTAGSENTGRLPFAFYDVMGLENNSGGVHTDDIIKALKGHIQNGYKFKPDQPISEDSEYYISKPRLSDKIHCLVSVVATDRIVLMEDVISKMKLIRKEASELGIPQVVFMTRVDEACVLTKNDLSRIYRSRKIKDKVSVSDTFNKLGIPLNCIFPVKNYHDETGLNDNINCLMLEALTQIVLWADDYLENTLQHN</sequence>
<dbReference type="GeneTree" id="ENSGT00940000160560"/>
<reference evidence="1 2" key="1">
    <citation type="submission" date="2020-10" db="EMBL/GenBank/DDBJ databases">
        <title>Pygocentrus nattereri (red-bellied piranha) genome, fPygNat1, primary haplotype.</title>
        <authorList>
            <person name="Myers G."/>
            <person name="Meyer A."/>
            <person name="Karagic N."/>
            <person name="Pippel M."/>
            <person name="Winkler S."/>
            <person name="Tracey A."/>
            <person name="Wood J."/>
            <person name="Formenti G."/>
            <person name="Howe K."/>
            <person name="Fedrigo O."/>
            <person name="Jarvis E.D."/>
        </authorList>
    </citation>
    <scope>NUCLEOTIDE SEQUENCE [LARGE SCALE GENOMIC DNA]</scope>
</reference>
<dbReference type="Proteomes" id="UP001501920">
    <property type="component" value="Chromosome 2"/>
</dbReference>